<accession>A0ACC1DI57</accession>
<dbReference type="Proteomes" id="UP000824533">
    <property type="component" value="Linkage Group LG01"/>
</dbReference>
<proteinExistence type="predicted"/>
<keyword evidence="2" id="KW-1185">Reference proteome</keyword>
<evidence type="ECO:0000313" key="1">
    <source>
        <dbReference type="EMBL" id="KAJ0183649.1"/>
    </source>
</evidence>
<name>A0ACC1DI57_9NEOP</name>
<gene>
    <name evidence="1" type="ORF">K1T71_000072</name>
</gene>
<reference evidence="1 2" key="1">
    <citation type="journal article" date="2021" name="Front. Genet.">
        <title>Chromosome-Level Genome Assembly Reveals Significant Gene Expansion in the Toll and IMD Signaling Pathways of Dendrolimus kikuchii.</title>
        <authorList>
            <person name="Zhou J."/>
            <person name="Wu P."/>
            <person name="Xiong Z."/>
            <person name="Liu N."/>
            <person name="Zhao N."/>
            <person name="Ji M."/>
            <person name="Qiu Y."/>
            <person name="Yang B."/>
        </authorList>
    </citation>
    <scope>NUCLEOTIDE SEQUENCE [LARGE SCALE GENOMIC DNA]</scope>
    <source>
        <strain evidence="1">Ann1</strain>
    </source>
</reference>
<protein>
    <submittedName>
        <fullName evidence="1">Uncharacterized protein</fullName>
    </submittedName>
</protein>
<dbReference type="EMBL" id="CM034387">
    <property type="protein sequence ID" value="KAJ0183649.1"/>
    <property type="molecule type" value="Genomic_DNA"/>
</dbReference>
<evidence type="ECO:0000313" key="2">
    <source>
        <dbReference type="Proteomes" id="UP000824533"/>
    </source>
</evidence>
<organism evidence="1 2">
    <name type="scientific">Dendrolimus kikuchii</name>
    <dbReference type="NCBI Taxonomy" id="765133"/>
    <lineage>
        <taxon>Eukaryota</taxon>
        <taxon>Metazoa</taxon>
        <taxon>Ecdysozoa</taxon>
        <taxon>Arthropoda</taxon>
        <taxon>Hexapoda</taxon>
        <taxon>Insecta</taxon>
        <taxon>Pterygota</taxon>
        <taxon>Neoptera</taxon>
        <taxon>Endopterygota</taxon>
        <taxon>Lepidoptera</taxon>
        <taxon>Glossata</taxon>
        <taxon>Ditrysia</taxon>
        <taxon>Bombycoidea</taxon>
        <taxon>Lasiocampidae</taxon>
        <taxon>Dendrolimus</taxon>
    </lineage>
</organism>
<comment type="caution">
    <text evidence="1">The sequence shown here is derived from an EMBL/GenBank/DDBJ whole genome shotgun (WGS) entry which is preliminary data.</text>
</comment>
<sequence>MGTIGHVVPQESIVAATLRVSYSRYTLYHTSPDGSTKVQKIQANNNNPKPQDILDRIYLIVQRSIIIV</sequence>